<comment type="similarity">
    <text evidence="1">Belongs to the metallo-beta-lactamase superfamily.</text>
</comment>
<keyword evidence="2" id="KW-0479">Metal-binding</keyword>
<keyword evidence="4" id="KW-0862">Zinc</keyword>
<evidence type="ECO:0000256" key="1">
    <source>
        <dbReference type="ARBA" id="ARBA00007749"/>
    </source>
</evidence>
<dbReference type="AlphaFoldDB" id="A0A1M7BAU1"/>
<reference evidence="6 7" key="1">
    <citation type="submission" date="2016-11" db="EMBL/GenBank/DDBJ databases">
        <authorList>
            <person name="Jaros S."/>
            <person name="Januszkiewicz K."/>
            <person name="Wedrychowicz H."/>
        </authorList>
    </citation>
    <scope>NUCLEOTIDE SEQUENCE [LARGE SCALE GENOMIC DNA]</scope>
    <source>
        <strain evidence="6 7">DSM 43832</strain>
    </source>
</reference>
<sequence length="264" mass="28196">MRVGTIDVVPVLDGTARLPVQNTVVHAGGAPWTCHHQPLDAHGRIRMDVGAFLIRTAGRTVLVDAGTGPDFAPDGFVTGGLLANLSRIGVLPEDVIDVVFTHTHPDHVGWSTARGEVTFPRATFRVHADDWAHFMTGPVADPALQESLAPITGRVETFGAETELLPGLIARPAPGHTPGSTIFVVSDAGERVLLLGDVLHTVAELTDPGWEGMFDVDRSAATAMRKRLADELAESGDPFAPAHFPELAFGRLITADGMRRFVWA</sequence>
<dbReference type="GO" id="GO:0016787">
    <property type="term" value="F:hydrolase activity"/>
    <property type="evidence" value="ECO:0007669"/>
    <property type="project" value="UniProtKB-KW"/>
</dbReference>
<dbReference type="GO" id="GO:0046872">
    <property type="term" value="F:metal ion binding"/>
    <property type="evidence" value="ECO:0007669"/>
    <property type="project" value="UniProtKB-KW"/>
</dbReference>
<evidence type="ECO:0000259" key="5">
    <source>
        <dbReference type="SMART" id="SM00849"/>
    </source>
</evidence>
<dbReference type="InterPro" id="IPR001279">
    <property type="entry name" value="Metallo-B-lactamas"/>
</dbReference>
<proteinExistence type="inferred from homology"/>
<keyword evidence="3" id="KW-0378">Hydrolase</keyword>
<dbReference type="EMBL" id="FRAP01000034">
    <property type="protein sequence ID" value="SHL52158.1"/>
    <property type="molecule type" value="Genomic_DNA"/>
</dbReference>
<dbReference type="SMART" id="SM00849">
    <property type="entry name" value="Lactamase_B"/>
    <property type="match status" value="1"/>
</dbReference>
<dbReference type="InterPro" id="IPR051013">
    <property type="entry name" value="MBL_superfamily_lactonases"/>
</dbReference>
<dbReference type="OrthoDB" id="5177904at2"/>
<dbReference type="CDD" id="cd07720">
    <property type="entry name" value="OPHC2-like_MBL-fold"/>
    <property type="match status" value="1"/>
</dbReference>
<dbReference type="InterPro" id="IPR036866">
    <property type="entry name" value="RibonucZ/Hydroxyglut_hydro"/>
</dbReference>
<evidence type="ECO:0000256" key="3">
    <source>
        <dbReference type="ARBA" id="ARBA00022801"/>
    </source>
</evidence>
<evidence type="ECO:0000256" key="2">
    <source>
        <dbReference type="ARBA" id="ARBA00022723"/>
    </source>
</evidence>
<gene>
    <name evidence="6" type="ORF">SAMN05443637_13418</name>
</gene>
<dbReference type="STRING" id="1848.SAMN05443637_13418"/>
<dbReference type="PANTHER" id="PTHR42978">
    <property type="entry name" value="QUORUM-QUENCHING LACTONASE YTNP-RELATED-RELATED"/>
    <property type="match status" value="1"/>
</dbReference>
<feature type="domain" description="Metallo-beta-lactamase" evidence="5">
    <location>
        <begin position="48"/>
        <end position="243"/>
    </location>
</feature>
<dbReference type="SUPFAM" id="SSF56281">
    <property type="entry name" value="Metallo-hydrolase/oxidoreductase"/>
    <property type="match status" value="1"/>
</dbReference>
<name>A0A1M7BAU1_PSETH</name>
<dbReference type="Proteomes" id="UP000184363">
    <property type="component" value="Unassembled WGS sequence"/>
</dbReference>
<evidence type="ECO:0000313" key="6">
    <source>
        <dbReference type="EMBL" id="SHL52158.1"/>
    </source>
</evidence>
<organism evidence="6 7">
    <name type="scientific">Pseudonocardia thermophila</name>
    <dbReference type="NCBI Taxonomy" id="1848"/>
    <lineage>
        <taxon>Bacteria</taxon>
        <taxon>Bacillati</taxon>
        <taxon>Actinomycetota</taxon>
        <taxon>Actinomycetes</taxon>
        <taxon>Pseudonocardiales</taxon>
        <taxon>Pseudonocardiaceae</taxon>
        <taxon>Pseudonocardia</taxon>
    </lineage>
</organism>
<evidence type="ECO:0000256" key="4">
    <source>
        <dbReference type="ARBA" id="ARBA00022833"/>
    </source>
</evidence>
<accession>A0A1M7BAU1</accession>
<dbReference type="RefSeq" id="WP_073460543.1">
    <property type="nucleotide sequence ID" value="NZ_FRAP01000034.1"/>
</dbReference>
<protein>
    <submittedName>
        <fullName evidence="6">Metallo-beta-lactamase superfamily protein</fullName>
    </submittedName>
</protein>
<evidence type="ECO:0000313" key="7">
    <source>
        <dbReference type="Proteomes" id="UP000184363"/>
    </source>
</evidence>
<dbReference type="Pfam" id="PF00753">
    <property type="entry name" value="Lactamase_B"/>
    <property type="match status" value="1"/>
</dbReference>
<dbReference type="PANTHER" id="PTHR42978:SF6">
    <property type="entry name" value="QUORUM-QUENCHING LACTONASE YTNP-RELATED"/>
    <property type="match status" value="1"/>
</dbReference>
<keyword evidence="7" id="KW-1185">Reference proteome</keyword>
<dbReference type="Gene3D" id="3.60.15.10">
    <property type="entry name" value="Ribonuclease Z/Hydroxyacylglutathione hydrolase-like"/>
    <property type="match status" value="1"/>
</dbReference>